<dbReference type="EMBL" id="JANLCJ010000176">
    <property type="protein sequence ID" value="MCS5736779.1"/>
    <property type="molecule type" value="Genomic_DNA"/>
</dbReference>
<feature type="non-terminal residue" evidence="2">
    <location>
        <position position="328"/>
    </location>
</feature>
<feature type="region of interest" description="Disordered" evidence="1">
    <location>
        <begin position="128"/>
        <end position="153"/>
    </location>
</feature>
<keyword evidence="3" id="KW-1185">Reference proteome</keyword>
<dbReference type="RefSeq" id="WP_259542918.1">
    <property type="nucleotide sequence ID" value="NZ_JANLCJ010000176.1"/>
</dbReference>
<name>A0ABT2HA67_9MICO</name>
<accession>A0ABT2HA67</accession>
<feature type="compositionally biased region" description="Low complexity" evidence="1">
    <location>
        <begin position="270"/>
        <end position="279"/>
    </location>
</feature>
<feature type="non-terminal residue" evidence="2">
    <location>
        <position position="1"/>
    </location>
</feature>
<organism evidence="2 3">
    <name type="scientific">Herbiconiux daphne</name>
    <dbReference type="NCBI Taxonomy" id="2970914"/>
    <lineage>
        <taxon>Bacteria</taxon>
        <taxon>Bacillati</taxon>
        <taxon>Actinomycetota</taxon>
        <taxon>Actinomycetes</taxon>
        <taxon>Micrococcales</taxon>
        <taxon>Microbacteriaceae</taxon>
        <taxon>Herbiconiux</taxon>
    </lineage>
</organism>
<dbReference type="Proteomes" id="UP001165586">
    <property type="component" value="Unassembled WGS sequence"/>
</dbReference>
<gene>
    <name evidence="2" type="ORF">N1032_23895</name>
</gene>
<proteinExistence type="predicted"/>
<evidence type="ECO:0000313" key="2">
    <source>
        <dbReference type="EMBL" id="MCS5736779.1"/>
    </source>
</evidence>
<protein>
    <submittedName>
        <fullName evidence="2">Uncharacterized protein</fullName>
    </submittedName>
</protein>
<evidence type="ECO:0000256" key="1">
    <source>
        <dbReference type="SAM" id="MobiDB-lite"/>
    </source>
</evidence>
<reference evidence="2" key="1">
    <citation type="submission" date="2022-08" db="EMBL/GenBank/DDBJ databases">
        <authorList>
            <person name="Deng Y."/>
            <person name="Han X.-F."/>
            <person name="Zhang Y.-Q."/>
        </authorList>
    </citation>
    <scope>NUCLEOTIDE SEQUENCE</scope>
    <source>
        <strain evidence="2">CPCC 203386</strain>
    </source>
</reference>
<feature type="compositionally biased region" description="Basic and acidic residues" evidence="1">
    <location>
        <begin position="282"/>
        <end position="328"/>
    </location>
</feature>
<feature type="compositionally biased region" description="Basic and acidic residues" evidence="1">
    <location>
        <begin position="256"/>
        <end position="269"/>
    </location>
</feature>
<evidence type="ECO:0000313" key="3">
    <source>
        <dbReference type="Proteomes" id="UP001165586"/>
    </source>
</evidence>
<sequence length="328" mass="36951">AEDVAAKEGVPSADILHAVMSQKGGIEATFKDGFGKDAIKGRVNTAVKAYKTERRIAAQNNLKEASEFIQKRLGEAKVPKSREERNENIRFNMKANDVPDEVIKEAFSRARARTNSEDVTAREVANHAKMILREKTKIGEAKRPENNPEHIEHSRKALKEHIKSLDVDPITKNKLNRVISNFTTSKTGKRGALSAEESADAIAAIHHEIETRHKEAQELIKKYPKGSEASKRAFEKAQKIEEAIKQSKQTVGALKDGLEQARQTQEKVEQQAAQEAQQAKLDASHIRDQEQRIDRAVKEEELKEEKARSEIRNDLEETLKERGTDEIK</sequence>
<feature type="region of interest" description="Disordered" evidence="1">
    <location>
        <begin position="256"/>
        <end position="328"/>
    </location>
</feature>
<comment type="caution">
    <text evidence="2">The sequence shown here is derived from an EMBL/GenBank/DDBJ whole genome shotgun (WGS) entry which is preliminary data.</text>
</comment>